<reference evidence="6 7" key="1">
    <citation type="journal article" date="2016" name="PLoS ONE">
        <title>Whole-Genome Sequence Analysis of Bombella intestini LMG 28161T, a Novel Acetic Acid Bacterium Isolated from the Crop of a Red-Tailed Bumble Bee, Bombus lapidarius.</title>
        <authorList>
            <person name="Li L."/>
            <person name="Illeghems K."/>
            <person name="Van Kerrebroeck S."/>
            <person name="Borremans W."/>
            <person name="Cleenwerck I."/>
            <person name="Smagghe G."/>
            <person name="De Vuyst L."/>
            <person name="Vandamme P."/>
        </authorList>
    </citation>
    <scope>NUCLEOTIDE SEQUENCE [LARGE SCALE GENOMIC DNA]</scope>
    <source>
        <strain evidence="6 7">R-52487</strain>
    </source>
</reference>
<dbReference type="Proteomes" id="UP000200980">
    <property type="component" value="Unassembled WGS sequence"/>
</dbReference>
<organism evidence="6 7">
    <name type="scientific">Bombella intestini</name>
    <dbReference type="NCBI Taxonomy" id="1539051"/>
    <lineage>
        <taxon>Bacteria</taxon>
        <taxon>Pseudomonadati</taxon>
        <taxon>Pseudomonadota</taxon>
        <taxon>Alphaproteobacteria</taxon>
        <taxon>Acetobacterales</taxon>
        <taxon>Acetobacteraceae</taxon>
        <taxon>Bombella</taxon>
    </lineage>
</organism>
<dbReference type="InterPro" id="IPR050368">
    <property type="entry name" value="ClC-type_chloride_channel"/>
</dbReference>
<dbReference type="Gene3D" id="1.10.3080.10">
    <property type="entry name" value="Clc chloride channel"/>
    <property type="match status" value="1"/>
</dbReference>
<dbReference type="Pfam" id="PF00654">
    <property type="entry name" value="Voltage_CLC"/>
    <property type="match status" value="1"/>
</dbReference>
<dbReference type="GO" id="GO:0016020">
    <property type="term" value="C:membrane"/>
    <property type="evidence" value="ECO:0007669"/>
    <property type="project" value="UniProtKB-SubCell"/>
</dbReference>
<keyword evidence="3 5" id="KW-1133">Transmembrane helix</keyword>
<gene>
    <name evidence="6" type="ORF">AL01_02590</name>
</gene>
<evidence type="ECO:0000256" key="5">
    <source>
        <dbReference type="SAM" id="Phobius"/>
    </source>
</evidence>
<dbReference type="PANTHER" id="PTHR43427">
    <property type="entry name" value="CHLORIDE CHANNEL PROTEIN CLC-E"/>
    <property type="match status" value="1"/>
</dbReference>
<accession>A0A1S8GS40</accession>
<protein>
    <submittedName>
        <fullName evidence="6">Voltage-gated chloride channel protein</fullName>
    </submittedName>
</protein>
<evidence type="ECO:0000256" key="4">
    <source>
        <dbReference type="ARBA" id="ARBA00023136"/>
    </source>
</evidence>
<feature type="transmembrane region" description="Helical" evidence="5">
    <location>
        <begin position="57"/>
        <end position="76"/>
    </location>
</feature>
<dbReference type="InterPro" id="IPR001807">
    <property type="entry name" value="ClC"/>
</dbReference>
<feature type="transmembrane region" description="Helical" evidence="5">
    <location>
        <begin position="318"/>
        <end position="335"/>
    </location>
</feature>
<proteinExistence type="predicted"/>
<dbReference type="PANTHER" id="PTHR43427:SF12">
    <property type="entry name" value="CHLORIDE TRANSPORTER"/>
    <property type="match status" value="1"/>
</dbReference>
<dbReference type="EMBL" id="JATM01000001">
    <property type="protein sequence ID" value="OOL19863.1"/>
    <property type="molecule type" value="Genomic_DNA"/>
</dbReference>
<dbReference type="GO" id="GO:0015108">
    <property type="term" value="F:chloride transmembrane transporter activity"/>
    <property type="evidence" value="ECO:0007669"/>
    <property type="project" value="InterPro"/>
</dbReference>
<dbReference type="CDD" id="cd03682">
    <property type="entry name" value="ClC_sycA_like"/>
    <property type="match status" value="1"/>
</dbReference>
<feature type="transmembrane region" description="Helical" evidence="5">
    <location>
        <begin position="292"/>
        <end position="311"/>
    </location>
</feature>
<evidence type="ECO:0000256" key="3">
    <source>
        <dbReference type="ARBA" id="ARBA00022989"/>
    </source>
</evidence>
<feature type="transmembrane region" description="Helical" evidence="5">
    <location>
        <begin position="341"/>
        <end position="360"/>
    </location>
</feature>
<feature type="transmembrane region" description="Helical" evidence="5">
    <location>
        <begin position="150"/>
        <end position="175"/>
    </location>
</feature>
<feature type="transmembrane region" description="Helical" evidence="5">
    <location>
        <begin position="227"/>
        <end position="247"/>
    </location>
</feature>
<name>A0A1S8GS40_9PROT</name>
<evidence type="ECO:0000313" key="7">
    <source>
        <dbReference type="Proteomes" id="UP000200980"/>
    </source>
</evidence>
<keyword evidence="4 5" id="KW-0472">Membrane</keyword>
<dbReference type="AlphaFoldDB" id="A0A1S8GS40"/>
<dbReference type="PRINTS" id="PR00762">
    <property type="entry name" value="CLCHANNEL"/>
</dbReference>
<comment type="subcellular location">
    <subcellularLocation>
        <location evidence="1">Membrane</location>
        <topology evidence="1">Multi-pass membrane protein</topology>
    </subcellularLocation>
</comment>
<dbReference type="InterPro" id="IPR014743">
    <property type="entry name" value="Cl-channel_core"/>
</dbReference>
<dbReference type="SUPFAM" id="SSF81340">
    <property type="entry name" value="Clc chloride channel"/>
    <property type="match status" value="1"/>
</dbReference>
<keyword evidence="2 5" id="KW-0812">Transmembrane</keyword>
<sequence>MVRESLMLSSKDVMPFALNLLRWLGLLVPLALVVGSSCALFLWMLEWVTHYRFVHPAILYGLPFAGVAVALAYYWWGGRAGGGNNLILDEIHNPSEGVPLRMAPFVFIGTVISHLFGASVGREGTAVQIGGSLASSFAKFFQLDKRNTSILLTAGVASGLGAVYGTPITGAVFGLEVLTLGALDYSALLPVAVASIIADWTCHQWGIHHAVYPVTFKGLASPGQIPFHVDAILWAKVAVAAVMFGFASRAFAEGVYRLGPVIKKICPTPWLQPAIGGIATILLVWLLGTRDYLGLGVVAPEAGGASIINFFSTAHYDWSWLLKLVFTVIALATGYKGGEVTPLFFVGAGLGNALAPVLGVPTDLLAAVGMVAVFGGAVNTPLACTIMGVELFGGTNIVYYATGCFVAYLCSGHTGIYLSQKVGVPKIWRPDFVPDIALRRTREGVWKEEDQL</sequence>
<feature type="transmembrane region" description="Helical" evidence="5">
    <location>
        <begin position="20"/>
        <end position="45"/>
    </location>
</feature>
<keyword evidence="7" id="KW-1185">Reference proteome</keyword>
<evidence type="ECO:0000313" key="6">
    <source>
        <dbReference type="EMBL" id="OOL19863.1"/>
    </source>
</evidence>
<feature type="transmembrane region" description="Helical" evidence="5">
    <location>
        <begin position="397"/>
        <end position="419"/>
    </location>
</feature>
<comment type="caution">
    <text evidence="6">The sequence shown here is derived from an EMBL/GenBank/DDBJ whole genome shotgun (WGS) entry which is preliminary data.</text>
</comment>
<evidence type="ECO:0000256" key="1">
    <source>
        <dbReference type="ARBA" id="ARBA00004141"/>
    </source>
</evidence>
<evidence type="ECO:0000256" key="2">
    <source>
        <dbReference type="ARBA" id="ARBA00022692"/>
    </source>
</evidence>
<feature type="transmembrane region" description="Helical" evidence="5">
    <location>
        <begin position="268"/>
        <end position="286"/>
    </location>
</feature>
<feature type="transmembrane region" description="Helical" evidence="5">
    <location>
        <begin position="367"/>
        <end position="391"/>
    </location>
</feature>